<dbReference type="PROSITE" id="PS50920">
    <property type="entry name" value="SOLCAR"/>
    <property type="match status" value="3"/>
</dbReference>
<keyword evidence="13 14" id="KW-0472">Membrane</keyword>
<evidence type="ECO:0000256" key="9">
    <source>
        <dbReference type="ARBA" id="ARBA00022792"/>
    </source>
</evidence>
<feature type="repeat" description="Solcar" evidence="14">
    <location>
        <begin position="311"/>
        <end position="398"/>
    </location>
</feature>
<feature type="region of interest" description="Disordered" evidence="16">
    <location>
        <begin position="1"/>
        <end position="41"/>
    </location>
</feature>
<keyword evidence="12" id="KW-0496">Mitochondrion</keyword>
<dbReference type="Pfam" id="PF08038">
    <property type="entry name" value="Tom7"/>
    <property type="match status" value="1"/>
</dbReference>
<dbReference type="GO" id="GO:0005742">
    <property type="term" value="C:mitochondrial outer membrane translocase complex"/>
    <property type="evidence" value="ECO:0007669"/>
    <property type="project" value="InterPro"/>
</dbReference>
<feature type="repeat" description="Solcar" evidence="14">
    <location>
        <begin position="417"/>
        <end position="500"/>
    </location>
</feature>
<feature type="non-terminal residue" evidence="17">
    <location>
        <position position="1"/>
    </location>
</feature>
<evidence type="ECO:0000256" key="4">
    <source>
        <dbReference type="ARBA" id="ARBA00010917"/>
    </source>
</evidence>
<evidence type="ECO:0000256" key="10">
    <source>
        <dbReference type="ARBA" id="ARBA00022927"/>
    </source>
</evidence>
<dbReference type="Proteomes" id="UP000236621">
    <property type="component" value="Unassembled WGS sequence"/>
</dbReference>
<feature type="compositionally biased region" description="Basic and acidic residues" evidence="16">
    <location>
        <begin position="100"/>
        <end position="111"/>
    </location>
</feature>
<evidence type="ECO:0000256" key="15">
    <source>
        <dbReference type="RuleBase" id="RU000488"/>
    </source>
</evidence>
<evidence type="ECO:0000256" key="11">
    <source>
        <dbReference type="ARBA" id="ARBA00022989"/>
    </source>
</evidence>
<dbReference type="GO" id="GO:0030150">
    <property type="term" value="P:protein import into mitochondrial matrix"/>
    <property type="evidence" value="ECO:0007669"/>
    <property type="project" value="InterPro"/>
</dbReference>
<feature type="repeat" description="Solcar" evidence="14">
    <location>
        <begin position="211"/>
        <end position="301"/>
    </location>
</feature>
<evidence type="ECO:0000256" key="13">
    <source>
        <dbReference type="ARBA" id="ARBA00023136"/>
    </source>
</evidence>
<keyword evidence="11" id="KW-1133">Transmembrane helix</keyword>
<dbReference type="Gene3D" id="1.50.40.10">
    <property type="entry name" value="Mitochondrial carrier domain"/>
    <property type="match status" value="1"/>
</dbReference>
<keyword evidence="10" id="KW-0653">Protein transport</keyword>
<evidence type="ECO:0000256" key="6">
    <source>
        <dbReference type="ARBA" id="ARBA00022692"/>
    </source>
</evidence>
<organism evidence="17 18">
    <name type="scientific">Tolypocladium capitatum</name>
    <dbReference type="NCBI Taxonomy" id="45235"/>
    <lineage>
        <taxon>Eukaryota</taxon>
        <taxon>Fungi</taxon>
        <taxon>Dikarya</taxon>
        <taxon>Ascomycota</taxon>
        <taxon>Pezizomycotina</taxon>
        <taxon>Sordariomycetes</taxon>
        <taxon>Hypocreomycetidae</taxon>
        <taxon>Hypocreales</taxon>
        <taxon>Ophiocordycipitaceae</taxon>
        <taxon>Tolypocladium</taxon>
    </lineage>
</organism>
<sequence>IHAAPRRRPPSPTSSPRVDAHVRSASEPALPNKARPPRPPTSIYLEISRGLCSPANMFALSEESKERIAKLIDVSRVAIHYGYLPLILYLGMIPRRASERRRADHGTDSRRLHPQRPSTLHHSPPLSPVVKRRLFGGKATALYITQKEFGRRTAGTNDLIHGVGSCDEQTTLQTAHRPVYLGGFWKQLLFGLEKRSSAAPSSIGLTHAGLSPALVESIAGLSAGTVATLVVHPLDIVKTRMQIHRSTGPTAAGPTTVALLRSLSANERPLASLYRGLTPNLVGNASSWASFFFFKSRLERALAAARGRPRPSAGDYFLSSALAGAATSALTNPVWVLKTRMLSSDRGAAGAYPSMLAGARTVYATEGLRGFYRGLGVSLLGVSHGAVQFAVYEPAKRVYFARRSARGIDDGRLTTEATVVLSSVAKLVAGAVTYPYQVLRSRLQNYHADERFGRGFVGVVTRTWREEGLAGFYRGLVPGVVRVMPATWVTFLVYENVKFYLPRWMA</sequence>
<dbReference type="InterPro" id="IPR012621">
    <property type="entry name" value="Tom7"/>
</dbReference>
<evidence type="ECO:0000256" key="7">
    <source>
        <dbReference type="ARBA" id="ARBA00022737"/>
    </source>
</evidence>
<proteinExistence type="inferred from homology"/>
<evidence type="ECO:0000313" key="18">
    <source>
        <dbReference type="Proteomes" id="UP000236621"/>
    </source>
</evidence>
<dbReference type="GO" id="GO:0006862">
    <property type="term" value="P:nucleotide transport"/>
    <property type="evidence" value="ECO:0007669"/>
    <property type="project" value="InterPro"/>
</dbReference>
<comment type="caution">
    <text evidence="17">The sequence shown here is derived from an EMBL/GenBank/DDBJ whole genome shotgun (WGS) entry which is preliminary data.</text>
</comment>
<accession>A0A2K3QIR1</accession>
<name>A0A2K3QIR1_9HYPO</name>
<keyword evidence="8" id="KW-1000">Mitochondrion outer membrane</keyword>
<keyword evidence="7" id="KW-0677">Repeat</keyword>
<evidence type="ECO:0000256" key="16">
    <source>
        <dbReference type="SAM" id="MobiDB-lite"/>
    </source>
</evidence>
<dbReference type="SUPFAM" id="SSF103506">
    <property type="entry name" value="Mitochondrial carrier"/>
    <property type="match status" value="1"/>
</dbReference>
<comment type="subcellular location">
    <subcellularLocation>
        <location evidence="1">Membrane</location>
        <topology evidence="1">Multi-pass membrane protein</topology>
    </subcellularLocation>
    <subcellularLocation>
        <location evidence="2">Mitochondrion outer membrane</location>
        <topology evidence="2">Single-pass membrane protein</topology>
    </subcellularLocation>
</comment>
<evidence type="ECO:0000256" key="14">
    <source>
        <dbReference type="PROSITE-ProRule" id="PRU00282"/>
    </source>
</evidence>
<keyword evidence="6 14" id="KW-0812">Transmembrane</keyword>
<protein>
    <submittedName>
        <fullName evidence="17">Mitochondrial FAD carrier protein FLX1</fullName>
    </submittedName>
</protein>
<comment type="similarity">
    <text evidence="4">Belongs to the Tom7 family.</text>
</comment>
<evidence type="ECO:0000256" key="12">
    <source>
        <dbReference type="ARBA" id="ARBA00023128"/>
    </source>
</evidence>
<dbReference type="InterPro" id="IPR018108">
    <property type="entry name" value="MCP_transmembrane"/>
</dbReference>
<dbReference type="InterPro" id="IPR044712">
    <property type="entry name" value="SLC25A32-like"/>
</dbReference>
<evidence type="ECO:0000313" key="17">
    <source>
        <dbReference type="EMBL" id="PNY27432.1"/>
    </source>
</evidence>
<feature type="region of interest" description="Disordered" evidence="16">
    <location>
        <begin position="100"/>
        <end position="127"/>
    </location>
</feature>
<evidence type="ECO:0000256" key="5">
    <source>
        <dbReference type="ARBA" id="ARBA00022448"/>
    </source>
</evidence>
<dbReference type="EMBL" id="NRSZ01000405">
    <property type="protein sequence ID" value="PNY27432.1"/>
    <property type="molecule type" value="Genomic_DNA"/>
</dbReference>
<comment type="similarity">
    <text evidence="3 15">Belongs to the mitochondrial carrier (TC 2.A.29) family.</text>
</comment>
<keyword evidence="18" id="KW-1185">Reference proteome</keyword>
<evidence type="ECO:0000256" key="3">
    <source>
        <dbReference type="ARBA" id="ARBA00006375"/>
    </source>
</evidence>
<evidence type="ECO:0000256" key="1">
    <source>
        <dbReference type="ARBA" id="ARBA00004141"/>
    </source>
</evidence>
<dbReference type="PANTHER" id="PTHR45683">
    <property type="entry name" value="MITOCHONDRIAL NICOTINAMIDE ADENINE DINUCLEOTIDE TRANSPORTER 1-RELATED-RELATED"/>
    <property type="match status" value="1"/>
</dbReference>
<keyword evidence="9" id="KW-0999">Mitochondrion inner membrane</keyword>
<dbReference type="AlphaFoldDB" id="A0A2K3QIR1"/>
<dbReference type="OrthoDB" id="428293at2759"/>
<dbReference type="Pfam" id="PF00153">
    <property type="entry name" value="Mito_carr"/>
    <property type="match status" value="3"/>
</dbReference>
<gene>
    <name evidence="17" type="ORF">TCAP_02642</name>
</gene>
<keyword evidence="5 15" id="KW-0813">Transport</keyword>
<dbReference type="STRING" id="45235.A0A2K3QIR1"/>
<evidence type="ECO:0000256" key="8">
    <source>
        <dbReference type="ARBA" id="ARBA00022787"/>
    </source>
</evidence>
<dbReference type="InterPro" id="IPR023395">
    <property type="entry name" value="MCP_dom_sf"/>
</dbReference>
<evidence type="ECO:0000256" key="2">
    <source>
        <dbReference type="ARBA" id="ARBA00004572"/>
    </source>
</evidence>
<reference evidence="17 18" key="1">
    <citation type="submission" date="2017-08" db="EMBL/GenBank/DDBJ databases">
        <title>Harnessing the power of phylogenomics to disentangle the directionality and signatures of interkingdom host jumping in the parasitic fungal genus Tolypocladium.</title>
        <authorList>
            <person name="Quandt C.A."/>
            <person name="Patterson W."/>
            <person name="Spatafora J.W."/>
        </authorList>
    </citation>
    <scope>NUCLEOTIDE SEQUENCE [LARGE SCALE GENOMIC DNA]</scope>
    <source>
        <strain evidence="17 18">CBS 113982</strain>
    </source>
</reference>